<comment type="function">
    <text evidence="8">Putative sodium-dependent amino acid/proton antiporter.</text>
</comment>
<feature type="transmembrane region" description="Helical" evidence="12">
    <location>
        <begin position="417"/>
        <end position="439"/>
    </location>
</feature>
<accession>A0A8B7PM50</accession>
<keyword evidence="6 12" id="KW-1133">Transmembrane helix</keyword>
<evidence type="ECO:0000256" key="10">
    <source>
        <dbReference type="ARBA" id="ARBA00041723"/>
    </source>
</evidence>
<dbReference type="RefSeq" id="XP_018027274.1">
    <property type="nucleotide sequence ID" value="XM_018171785.2"/>
</dbReference>
<dbReference type="InterPro" id="IPR013057">
    <property type="entry name" value="AA_transpt_TM"/>
</dbReference>
<dbReference type="AlphaFoldDB" id="A0A8B7PM50"/>
<dbReference type="KEGG" id="hazt:108682591"/>
<feature type="transmembrane region" description="Helical" evidence="12">
    <location>
        <begin position="67"/>
        <end position="85"/>
    </location>
</feature>
<evidence type="ECO:0000256" key="4">
    <source>
        <dbReference type="ARBA" id="ARBA00022692"/>
    </source>
</evidence>
<dbReference type="OrthoDB" id="28208at2759"/>
<feature type="transmembrane region" description="Helical" evidence="12">
    <location>
        <begin position="382"/>
        <end position="405"/>
    </location>
</feature>
<keyword evidence="4 12" id="KW-0812">Transmembrane</keyword>
<evidence type="ECO:0000313" key="15">
    <source>
        <dbReference type="RefSeq" id="XP_018027274.1"/>
    </source>
</evidence>
<evidence type="ECO:0000256" key="6">
    <source>
        <dbReference type="ARBA" id="ARBA00022989"/>
    </source>
</evidence>
<keyword evidence="7 12" id="KW-0472">Membrane</keyword>
<feature type="region of interest" description="Disordered" evidence="11">
    <location>
        <begin position="1"/>
        <end position="27"/>
    </location>
</feature>
<feature type="transmembrane region" description="Helical" evidence="12">
    <location>
        <begin position="126"/>
        <end position="146"/>
    </location>
</feature>
<proteinExistence type="inferred from homology"/>
<feature type="transmembrane region" description="Helical" evidence="12">
    <location>
        <begin position="278"/>
        <end position="298"/>
    </location>
</feature>
<feature type="domain" description="Amino acid transporter transmembrane" evidence="13">
    <location>
        <begin position="63"/>
        <end position="439"/>
    </location>
</feature>
<keyword evidence="14" id="KW-1185">Reference proteome</keyword>
<dbReference type="GO" id="GO:0015179">
    <property type="term" value="F:L-amino acid transmembrane transporter activity"/>
    <property type="evidence" value="ECO:0007669"/>
    <property type="project" value="TreeGrafter"/>
</dbReference>
<feature type="transmembrane region" description="Helical" evidence="12">
    <location>
        <begin position="209"/>
        <end position="229"/>
    </location>
</feature>
<organism evidence="14 15">
    <name type="scientific">Hyalella azteca</name>
    <name type="common">Amphipod</name>
    <dbReference type="NCBI Taxonomy" id="294128"/>
    <lineage>
        <taxon>Eukaryota</taxon>
        <taxon>Metazoa</taxon>
        <taxon>Ecdysozoa</taxon>
        <taxon>Arthropoda</taxon>
        <taxon>Crustacea</taxon>
        <taxon>Multicrustacea</taxon>
        <taxon>Malacostraca</taxon>
        <taxon>Eumalacostraca</taxon>
        <taxon>Peracarida</taxon>
        <taxon>Amphipoda</taxon>
        <taxon>Senticaudata</taxon>
        <taxon>Talitrida</taxon>
        <taxon>Talitroidea</taxon>
        <taxon>Hyalellidae</taxon>
        <taxon>Hyalella</taxon>
    </lineage>
</organism>
<feature type="transmembrane region" description="Helical" evidence="12">
    <location>
        <begin position="235"/>
        <end position="257"/>
    </location>
</feature>
<dbReference type="PANTHER" id="PTHR22950:SF458">
    <property type="entry name" value="SODIUM-COUPLED NEUTRAL AMINO ACID TRANSPORTER 11-RELATED"/>
    <property type="match status" value="1"/>
</dbReference>
<feature type="transmembrane region" description="Helical" evidence="12">
    <location>
        <begin position="183"/>
        <end position="202"/>
    </location>
</feature>
<evidence type="ECO:0000256" key="7">
    <source>
        <dbReference type="ARBA" id="ARBA00023136"/>
    </source>
</evidence>
<dbReference type="Pfam" id="PF01490">
    <property type="entry name" value="Aa_trans"/>
    <property type="match status" value="1"/>
</dbReference>
<name>A0A8B7PM50_HYAAZ</name>
<evidence type="ECO:0000256" key="8">
    <source>
        <dbReference type="ARBA" id="ARBA00037101"/>
    </source>
</evidence>
<evidence type="ECO:0000256" key="1">
    <source>
        <dbReference type="ARBA" id="ARBA00004141"/>
    </source>
</evidence>
<reference evidence="15" key="1">
    <citation type="submission" date="2025-08" db="UniProtKB">
        <authorList>
            <consortium name="RefSeq"/>
        </authorList>
    </citation>
    <scope>IDENTIFICATION</scope>
    <source>
        <tissue evidence="15">Whole organism</tissue>
    </source>
</reference>
<evidence type="ECO:0000256" key="9">
    <source>
        <dbReference type="ARBA" id="ARBA00040814"/>
    </source>
</evidence>
<keyword evidence="3" id="KW-0813">Transport</keyword>
<comment type="subcellular location">
    <subcellularLocation>
        <location evidence="1">Membrane</location>
        <topology evidence="1">Multi-pass membrane protein</topology>
    </subcellularLocation>
</comment>
<feature type="transmembrane region" description="Helical" evidence="12">
    <location>
        <begin position="318"/>
        <end position="338"/>
    </location>
</feature>
<dbReference type="PANTHER" id="PTHR22950">
    <property type="entry name" value="AMINO ACID TRANSPORTER"/>
    <property type="match status" value="1"/>
</dbReference>
<evidence type="ECO:0000256" key="5">
    <source>
        <dbReference type="ARBA" id="ARBA00022970"/>
    </source>
</evidence>
<evidence type="ECO:0000256" key="3">
    <source>
        <dbReference type="ARBA" id="ARBA00022448"/>
    </source>
</evidence>
<sequence>MTSTEDSSLAAEKQRIVQPEAKSYSNGVNHGATLGSLMAPNKTDSSDALHSTSPSPSTAWDTFSAHVNYVNAVIGSGIIAMPFALREAGLVLGVVVIVLVAVVTDISLVLLMRAGRAARTNTYQDTALAFLGTPGFIVCGGLQFAVPYLSMISYNLVAGDALPKVLQRMAELNPHSVWLSRELHIAMVTLLVTLPLSCVRSIKTLAHSALLSIAILAVLAISIALRVPVMTELEFIIASGLGPAQAIVTFGFGIHQISFSLYRSLDENVQRWNETTHASLAASAGLCIFIAIAGYVTFGKFTQGDLLENYCWRDDLMNVMRCLFVFTVLFTFPSECFAAREVIETSFFGKSQPASTLRHYGISLALVVSAMLLSFSTRCLAFVLQLTGLFFMCPLAFMLPSILFIKSQENKTFSRQNVSALLVLTFSIIATIAGITTLISDYVTLSTCSDGFQMDYCFTEVNGTKVPIKFTFLGVDY</sequence>
<feature type="transmembrane region" description="Helical" evidence="12">
    <location>
        <begin position="91"/>
        <end position="114"/>
    </location>
</feature>
<feature type="transmembrane region" description="Helical" evidence="12">
    <location>
        <begin position="359"/>
        <end position="376"/>
    </location>
</feature>
<evidence type="ECO:0000313" key="14">
    <source>
        <dbReference type="Proteomes" id="UP000694843"/>
    </source>
</evidence>
<keyword evidence="5" id="KW-0029">Amino-acid transport</keyword>
<evidence type="ECO:0000259" key="13">
    <source>
        <dbReference type="Pfam" id="PF01490"/>
    </source>
</evidence>
<gene>
    <name evidence="15" type="primary">LOC108682591</name>
</gene>
<dbReference type="GO" id="GO:0016020">
    <property type="term" value="C:membrane"/>
    <property type="evidence" value="ECO:0007669"/>
    <property type="project" value="UniProtKB-SubCell"/>
</dbReference>
<comment type="similarity">
    <text evidence="2">Belongs to the amino acid/polyamine transporter 2 family.</text>
</comment>
<evidence type="ECO:0000256" key="2">
    <source>
        <dbReference type="ARBA" id="ARBA00008066"/>
    </source>
</evidence>
<evidence type="ECO:0000256" key="11">
    <source>
        <dbReference type="SAM" id="MobiDB-lite"/>
    </source>
</evidence>
<dbReference type="Proteomes" id="UP000694843">
    <property type="component" value="Unplaced"/>
</dbReference>
<dbReference type="GeneID" id="108682591"/>
<evidence type="ECO:0000256" key="12">
    <source>
        <dbReference type="SAM" id="Phobius"/>
    </source>
</evidence>
<protein>
    <recommendedName>
        <fullName evidence="9">Putative sodium-coupled neutral amino acid transporter 11</fullName>
    </recommendedName>
    <alternativeName>
        <fullName evidence="10">Solute carrier family 38 member 11</fullName>
    </alternativeName>
</protein>